<reference evidence="3 4" key="1">
    <citation type="submission" date="2019-04" db="EMBL/GenBank/DDBJ databases">
        <title>Niastella caeni sp. nov., isolated from activated sludge.</title>
        <authorList>
            <person name="Sheng M."/>
        </authorList>
    </citation>
    <scope>NUCLEOTIDE SEQUENCE [LARGE SCALE GENOMIC DNA]</scope>
    <source>
        <strain evidence="3 4">HX-2-15</strain>
    </source>
</reference>
<gene>
    <name evidence="3" type="ORF">FAM09_15045</name>
</gene>
<evidence type="ECO:0000313" key="4">
    <source>
        <dbReference type="Proteomes" id="UP000306918"/>
    </source>
</evidence>
<feature type="compositionally biased region" description="Gly residues" evidence="1">
    <location>
        <begin position="170"/>
        <end position="184"/>
    </location>
</feature>
<dbReference type="RefSeq" id="WP_136577957.1">
    <property type="nucleotide sequence ID" value="NZ_STFF01000004.1"/>
</dbReference>
<feature type="region of interest" description="Disordered" evidence="1">
    <location>
        <begin position="51"/>
        <end position="209"/>
    </location>
</feature>
<sequence>MSQEFESKKNIQAGSYTAVVCVLMLVIFIFVKWGLPPLPQPPIDEGIEVNLGNSDAGLGNDQPFEPGSPAPVTQQNAYVPPKAEPAKEDVKDIETDDKDEDAPVIKKPPVAKPEATKVPEKEVVKSKPVKNPQPVTAPADPVRRPKATMGAVNGTGTGGNEASTYKKGGSEGIAGGTGDQGRPGGNPDSKNYTGGGRGNSGIGIRSGLGNRKVTSWPGFRDDFDQNGKVVVAVKFGQNGSVLSVDIVPRGTTGDGQLIEIAKRKARELKLNVDGNAPETQIVTFEMNFKVTN</sequence>
<name>A0A4S8HSM7_9BACT</name>
<proteinExistence type="predicted"/>
<evidence type="ECO:0000256" key="2">
    <source>
        <dbReference type="SAM" id="Phobius"/>
    </source>
</evidence>
<keyword evidence="2" id="KW-1133">Transmembrane helix</keyword>
<accession>A0A4S8HSM7</accession>
<feature type="compositionally biased region" description="Basic and acidic residues" evidence="1">
    <location>
        <begin position="114"/>
        <end position="125"/>
    </location>
</feature>
<feature type="compositionally biased region" description="Gly residues" evidence="1">
    <location>
        <begin position="193"/>
        <end position="206"/>
    </location>
</feature>
<dbReference type="Proteomes" id="UP000306918">
    <property type="component" value="Unassembled WGS sequence"/>
</dbReference>
<comment type="caution">
    <text evidence="3">The sequence shown here is derived from an EMBL/GenBank/DDBJ whole genome shotgun (WGS) entry which is preliminary data.</text>
</comment>
<keyword evidence="2" id="KW-0812">Transmembrane</keyword>
<dbReference type="OrthoDB" id="676306at2"/>
<evidence type="ECO:0000313" key="3">
    <source>
        <dbReference type="EMBL" id="THU38001.1"/>
    </source>
</evidence>
<dbReference type="EMBL" id="STFF01000004">
    <property type="protein sequence ID" value="THU38001.1"/>
    <property type="molecule type" value="Genomic_DNA"/>
</dbReference>
<keyword evidence="4" id="KW-1185">Reference proteome</keyword>
<keyword evidence="2" id="KW-0472">Membrane</keyword>
<feature type="compositionally biased region" description="Basic and acidic residues" evidence="1">
    <location>
        <begin position="84"/>
        <end position="93"/>
    </location>
</feature>
<organism evidence="3 4">
    <name type="scientific">Niastella caeni</name>
    <dbReference type="NCBI Taxonomy" id="2569763"/>
    <lineage>
        <taxon>Bacteria</taxon>
        <taxon>Pseudomonadati</taxon>
        <taxon>Bacteroidota</taxon>
        <taxon>Chitinophagia</taxon>
        <taxon>Chitinophagales</taxon>
        <taxon>Chitinophagaceae</taxon>
        <taxon>Niastella</taxon>
    </lineage>
</organism>
<dbReference type="AlphaFoldDB" id="A0A4S8HSM7"/>
<feature type="transmembrane region" description="Helical" evidence="2">
    <location>
        <begin position="16"/>
        <end position="35"/>
    </location>
</feature>
<protein>
    <recommendedName>
        <fullName evidence="5">Energy transducer TonB</fullName>
    </recommendedName>
</protein>
<evidence type="ECO:0000256" key="1">
    <source>
        <dbReference type="SAM" id="MobiDB-lite"/>
    </source>
</evidence>
<evidence type="ECO:0008006" key="5">
    <source>
        <dbReference type="Google" id="ProtNLM"/>
    </source>
</evidence>